<dbReference type="Pfam" id="PF07195">
    <property type="entry name" value="FliD_C"/>
    <property type="match status" value="1"/>
</dbReference>
<comment type="subcellular location">
    <subcellularLocation>
        <location evidence="5">Secreted</location>
    </subcellularLocation>
    <subcellularLocation>
        <location evidence="5">Bacterial flagellum</location>
    </subcellularLocation>
</comment>
<dbReference type="GO" id="GO:0009424">
    <property type="term" value="C:bacterial-type flagellum hook"/>
    <property type="evidence" value="ECO:0007669"/>
    <property type="project" value="UniProtKB-UniRule"/>
</dbReference>
<dbReference type="InterPro" id="IPR040026">
    <property type="entry name" value="FliD"/>
</dbReference>
<evidence type="ECO:0000256" key="4">
    <source>
        <dbReference type="ARBA" id="ARBA00023143"/>
    </source>
</evidence>
<organism evidence="8 9">
    <name type="scientific">Natranaerobius trueperi</name>
    <dbReference type="NCBI Taxonomy" id="759412"/>
    <lineage>
        <taxon>Bacteria</taxon>
        <taxon>Bacillati</taxon>
        <taxon>Bacillota</taxon>
        <taxon>Clostridia</taxon>
        <taxon>Natranaerobiales</taxon>
        <taxon>Natranaerobiaceae</taxon>
        <taxon>Natranaerobius</taxon>
    </lineage>
</organism>
<keyword evidence="9" id="KW-1185">Reference proteome</keyword>
<evidence type="ECO:0000259" key="6">
    <source>
        <dbReference type="Pfam" id="PF02465"/>
    </source>
</evidence>
<feature type="domain" description="Flagellar hook-associated protein 2 N-terminal" evidence="6">
    <location>
        <begin position="11"/>
        <end position="106"/>
    </location>
</feature>
<feature type="domain" description="Flagellar hook-associated protein 2 C-terminal" evidence="7">
    <location>
        <begin position="223"/>
        <end position="445"/>
    </location>
</feature>
<dbReference type="GO" id="GO:0071973">
    <property type="term" value="P:bacterial-type flagellum-dependent cell motility"/>
    <property type="evidence" value="ECO:0007669"/>
    <property type="project" value="TreeGrafter"/>
</dbReference>
<proteinExistence type="inferred from homology"/>
<dbReference type="InterPro" id="IPR003481">
    <property type="entry name" value="FliD_N"/>
</dbReference>
<evidence type="ECO:0000313" key="8">
    <source>
        <dbReference type="EMBL" id="OWZ84845.1"/>
    </source>
</evidence>
<dbReference type="InterPro" id="IPR010809">
    <property type="entry name" value="FliD_C"/>
</dbReference>
<comment type="similarity">
    <text evidence="1 5">Belongs to the FliD family.</text>
</comment>
<accession>A0A226C0Y0</accession>
<evidence type="ECO:0000256" key="1">
    <source>
        <dbReference type="ARBA" id="ARBA00009764"/>
    </source>
</evidence>
<evidence type="ECO:0000256" key="3">
    <source>
        <dbReference type="ARBA" id="ARBA00023054"/>
    </source>
</evidence>
<comment type="subunit">
    <text evidence="2 5">Homopentamer.</text>
</comment>
<comment type="caution">
    <text evidence="8">The sequence shown here is derived from an EMBL/GenBank/DDBJ whole genome shotgun (WGS) entry which is preliminary data.</text>
</comment>
<dbReference type="EMBL" id="NIQC01000001">
    <property type="protein sequence ID" value="OWZ84845.1"/>
    <property type="molecule type" value="Genomic_DNA"/>
</dbReference>
<dbReference type="PANTHER" id="PTHR30288:SF0">
    <property type="entry name" value="FLAGELLAR HOOK-ASSOCIATED PROTEIN 2"/>
    <property type="match status" value="1"/>
</dbReference>
<evidence type="ECO:0000256" key="5">
    <source>
        <dbReference type="RuleBase" id="RU362066"/>
    </source>
</evidence>
<dbReference type="GO" id="GO:0005576">
    <property type="term" value="C:extracellular region"/>
    <property type="evidence" value="ECO:0007669"/>
    <property type="project" value="UniProtKB-SubCell"/>
</dbReference>
<dbReference type="Proteomes" id="UP000214588">
    <property type="component" value="Unassembled WGS sequence"/>
</dbReference>
<feature type="coiled-coil region" evidence="5">
    <location>
        <begin position="403"/>
        <end position="430"/>
    </location>
</feature>
<keyword evidence="4 5" id="KW-0975">Bacterial flagellum</keyword>
<evidence type="ECO:0000259" key="7">
    <source>
        <dbReference type="Pfam" id="PF07195"/>
    </source>
</evidence>
<evidence type="ECO:0000313" key="9">
    <source>
        <dbReference type="Proteomes" id="UP000214588"/>
    </source>
</evidence>
<evidence type="ECO:0000256" key="2">
    <source>
        <dbReference type="ARBA" id="ARBA00011255"/>
    </source>
</evidence>
<feature type="coiled-coil region" evidence="5">
    <location>
        <begin position="30"/>
        <end position="60"/>
    </location>
</feature>
<keyword evidence="5" id="KW-0964">Secreted</keyword>
<protein>
    <recommendedName>
        <fullName evidence="5">Flagellar hook-associated protein 2</fullName>
        <shortName evidence="5">HAP2</shortName>
    </recommendedName>
    <alternativeName>
        <fullName evidence="5">Flagellar cap protein</fullName>
    </alternativeName>
</protein>
<gene>
    <name evidence="8" type="ORF">CDO51_00100</name>
</gene>
<dbReference type="GO" id="GO:0009421">
    <property type="term" value="C:bacterial-type flagellum filament cap"/>
    <property type="evidence" value="ECO:0007669"/>
    <property type="project" value="InterPro"/>
</dbReference>
<dbReference type="PANTHER" id="PTHR30288">
    <property type="entry name" value="FLAGELLAR CAP/ASSEMBLY PROTEIN FLID"/>
    <property type="match status" value="1"/>
</dbReference>
<name>A0A226C0Y0_9FIRM</name>
<comment type="function">
    <text evidence="5">Required for morphogenesis and for the elongation of the flagellar filament by facilitating polymerization of the flagellin monomers at the tip of growing filament. Forms a capping structure, which prevents flagellin subunits (transported through the central channel of the flagellum) from leaking out without polymerization at the distal end.</text>
</comment>
<sequence>MIIMRLGGIVSGFDTQGLIDELMSIEKRPIKRIEDDIDKIEDTKEEWREVNKSIQSLIENVSSLQDEDTYLSMDASASEDGIEVKAGKNALERSYDLEVMEVSRAHRIASGEIVEFSSIDDRDELELGIVGDLEIKISGETFTFEIKEEDTLQDVVDKINNSENKEEEDVAVEAEIMGDRLILQAKNTGSNNQIEIGGDETVYGLDGLNLKNEDGFVNELEEGKNAEFTINGLYFENESNSIDDIITDVTIDISEAEIGEARVSISMDESKAVETLEGFVDKFNEVYSGLLDKSRVTVTDDEVDSGSLQGDSLIRNVTRNIRTMITDPVDGFIVSEIGLEIDRYGEMSFDKDTFTDKLTEDSSRVYEGLDEIASRVIDYLEGISYEEGARDGVKRKTSIGNRKLNLDNQIDRNEGRIESLERRLERREDNLWRQYSRMEQAMSQVFSESNWLYHQFMN</sequence>
<dbReference type="GO" id="GO:0007155">
    <property type="term" value="P:cell adhesion"/>
    <property type="evidence" value="ECO:0007669"/>
    <property type="project" value="InterPro"/>
</dbReference>
<dbReference type="AlphaFoldDB" id="A0A226C0Y0"/>
<reference evidence="8 9" key="1">
    <citation type="submission" date="2017-06" db="EMBL/GenBank/DDBJ databases">
        <title>Draft Genome Sequence of Natranaerobius trueperi halophilic, alkalithermophilic bacteria from soda lakes.</title>
        <authorList>
            <person name="Zhao B."/>
        </authorList>
    </citation>
    <scope>NUCLEOTIDE SEQUENCE [LARGE SCALE GENOMIC DNA]</scope>
    <source>
        <strain evidence="8 9">DSM 18760</strain>
    </source>
</reference>
<keyword evidence="3 5" id="KW-0175">Coiled coil</keyword>
<dbReference type="Pfam" id="PF02465">
    <property type="entry name" value="FliD_N"/>
    <property type="match status" value="1"/>
</dbReference>